<feature type="compositionally biased region" description="Gly residues" evidence="1">
    <location>
        <begin position="151"/>
        <end position="181"/>
    </location>
</feature>
<evidence type="ECO:0000256" key="1">
    <source>
        <dbReference type="SAM" id="MobiDB-lite"/>
    </source>
</evidence>
<protein>
    <recommendedName>
        <fullName evidence="4">Apple domain-containing protein</fullName>
    </recommendedName>
</protein>
<reference evidence="2" key="1">
    <citation type="submission" date="2023-07" db="EMBL/GenBank/DDBJ databases">
        <title>Black Yeasts Isolated from many extreme environments.</title>
        <authorList>
            <person name="Coleine C."/>
            <person name="Stajich J.E."/>
            <person name="Selbmann L."/>
        </authorList>
    </citation>
    <scope>NUCLEOTIDE SEQUENCE</scope>
    <source>
        <strain evidence="2">CCFEE 5485</strain>
    </source>
</reference>
<dbReference type="Proteomes" id="UP001274830">
    <property type="component" value="Unassembled WGS sequence"/>
</dbReference>
<comment type="caution">
    <text evidence="2">The sequence shown here is derived from an EMBL/GenBank/DDBJ whole genome shotgun (WGS) entry which is preliminary data.</text>
</comment>
<evidence type="ECO:0008006" key="4">
    <source>
        <dbReference type="Google" id="ProtNLM"/>
    </source>
</evidence>
<name>A0AAE1C2N8_9PEZI</name>
<feature type="region of interest" description="Disordered" evidence="1">
    <location>
        <begin position="150"/>
        <end position="181"/>
    </location>
</feature>
<sequence length="454" mass="44942">MGMNYYIECDTVFTDSTLSTEDSNSLASCVSACDMYNTMTFYQASECKGISYISTSTTNNCVLKSGYTGENQLGTHSARLMTPYSGPGNGTGAGGYGGGGGGGAGTTVIMTTMPPAVVTYVTGGQTQTIIRGGSTYETVVGQQTIVSTVAGGSGGNGGSGGGGGGSGGNGGSGGSGGNGGGGTGGSGGGALTTVVGGVTYFSTYQTVVQTAKPEVSTVVSNGQTIVSTYGYSTVATTQYATATIVSGGSTIISTIVSVSPSITVVPSTVFGVSTQFSTIVSNGITTVSTYGITTLIKIVSVTVTLTETTTGTTTATTTEISTATTTGTTTGTTTATTTGTTTGSTTATTTAISVSISVSASATTDTTTVLGTITITEGGSQFIYITAPPVTVFATPVSSSSSFTCRTFATNYLNGMHGRVRKEKRFVEEQIPITPLSHPAMPGGVAMIGTVNPH</sequence>
<organism evidence="2 3">
    <name type="scientific">Recurvomyces mirabilis</name>
    <dbReference type="NCBI Taxonomy" id="574656"/>
    <lineage>
        <taxon>Eukaryota</taxon>
        <taxon>Fungi</taxon>
        <taxon>Dikarya</taxon>
        <taxon>Ascomycota</taxon>
        <taxon>Pezizomycotina</taxon>
        <taxon>Dothideomycetes</taxon>
        <taxon>Dothideomycetidae</taxon>
        <taxon>Mycosphaerellales</taxon>
        <taxon>Teratosphaeriaceae</taxon>
        <taxon>Recurvomyces</taxon>
    </lineage>
</organism>
<proteinExistence type="predicted"/>
<keyword evidence="3" id="KW-1185">Reference proteome</keyword>
<dbReference type="AlphaFoldDB" id="A0AAE1C2N8"/>
<evidence type="ECO:0000313" key="2">
    <source>
        <dbReference type="EMBL" id="KAK3675700.1"/>
    </source>
</evidence>
<gene>
    <name evidence="2" type="ORF">LTR78_004341</name>
</gene>
<evidence type="ECO:0000313" key="3">
    <source>
        <dbReference type="Proteomes" id="UP001274830"/>
    </source>
</evidence>
<accession>A0AAE1C2N8</accession>
<dbReference type="EMBL" id="JAUTXT010000013">
    <property type="protein sequence ID" value="KAK3675700.1"/>
    <property type="molecule type" value="Genomic_DNA"/>
</dbReference>